<dbReference type="AlphaFoldDB" id="A0A2I0LA55"/>
<keyword evidence="3" id="KW-1185">Reference proteome</keyword>
<sequence>MAAGVVRHATFEASKGCRGVVGYHPHDAQDFYLPMILGRSPTRETSGGKPKPFQISPGEPFFSAPGPWIPRSGDWGPGNATHGLSYTRSMHQSTAQSGKNIFECSSPDRLRIPHRRPKRVGTTRRELGGLNPTRAG</sequence>
<name>A0A2I0LA55_PUNGR</name>
<organism evidence="2 3">
    <name type="scientific">Punica granatum</name>
    <name type="common">Pomegranate</name>
    <dbReference type="NCBI Taxonomy" id="22663"/>
    <lineage>
        <taxon>Eukaryota</taxon>
        <taxon>Viridiplantae</taxon>
        <taxon>Streptophyta</taxon>
        <taxon>Embryophyta</taxon>
        <taxon>Tracheophyta</taxon>
        <taxon>Spermatophyta</taxon>
        <taxon>Magnoliopsida</taxon>
        <taxon>eudicotyledons</taxon>
        <taxon>Gunneridae</taxon>
        <taxon>Pentapetalae</taxon>
        <taxon>rosids</taxon>
        <taxon>malvids</taxon>
        <taxon>Myrtales</taxon>
        <taxon>Lythraceae</taxon>
        <taxon>Punica</taxon>
    </lineage>
</organism>
<dbReference type="Proteomes" id="UP000233551">
    <property type="component" value="Unassembled WGS sequence"/>
</dbReference>
<comment type="caution">
    <text evidence="2">The sequence shown here is derived from an EMBL/GenBank/DDBJ whole genome shotgun (WGS) entry which is preliminary data.</text>
</comment>
<protein>
    <submittedName>
        <fullName evidence="2">Uncharacterized protein</fullName>
    </submittedName>
</protein>
<evidence type="ECO:0000313" key="2">
    <source>
        <dbReference type="EMBL" id="PKI77036.1"/>
    </source>
</evidence>
<dbReference type="EMBL" id="PGOL01000105">
    <property type="protein sequence ID" value="PKI77036.1"/>
    <property type="molecule type" value="Genomic_DNA"/>
</dbReference>
<reference evidence="2 3" key="1">
    <citation type="submission" date="2017-11" db="EMBL/GenBank/DDBJ databases">
        <title>De-novo sequencing of pomegranate (Punica granatum L.) genome.</title>
        <authorList>
            <person name="Akparov Z."/>
            <person name="Amiraslanov A."/>
            <person name="Hajiyeva S."/>
            <person name="Abbasov M."/>
            <person name="Kaur K."/>
            <person name="Hamwieh A."/>
            <person name="Solovyev V."/>
            <person name="Salamov A."/>
            <person name="Braich B."/>
            <person name="Kosarev P."/>
            <person name="Mahmoud A."/>
            <person name="Hajiyev E."/>
            <person name="Babayeva S."/>
            <person name="Izzatullayeva V."/>
            <person name="Mammadov A."/>
            <person name="Mammadov A."/>
            <person name="Sharifova S."/>
            <person name="Ojaghi J."/>
            <person name="Eynullazada K."/>
            <person name="Bayramov B."/>
            <person name="Abdulazimova A."/>
            <person name="Shahmuradov I."/>
        </authorList>
    </citation>
    <scope>NUCLEOTIDE SEQUENCE [LARGE SCALE GENOMIC DNA]</scope>
    <source>
        <strain evidence="3">cv. AG2017</strain>
        <tissue evidence="2">Leaf</tissue>
    </source>
</reference>
<evidence type="ECO:0000256" key="1">
    <source>
        <dbReference type="SAM" id="MobiDB-lite"/>
    </source>
</evidence>
<feature type="compositionally biased region" description="Polar residues" evidence="1">
    <location>
        <begin position="82"/>
        <end position="99"/>
    </location>
</feature>
<proteinExistence type="predicted"/>
<gene>
    <name evidence="2" type="ORF">CRG98_002539</name>
</gene>
<evidence type="ECO:0000313" key="3">
    <source>
        <dbReference type="Proteomes" id="UP000233551"/>
    </source>
</evidence>
<feature type="compositionally biased region" description="Basic residues" evidence="1">
    <location>
        <begin position="112"/>
        <end position="122"/>
    </location>
</feature>
<accession>A0A2I0LA55</accession>
<feature type="region of interest" description="Disordered" evidence="1">
    <location>
        <begin position="38"/>
        <end position="136"/>
    </location>
</feature>